<organism evidence="5 6">
    <name type="scientific">Bradyrhizobium australiense</name>
    <dbReference type="NCBI Taxonomy" id="2721161"/>
    <lineage>
        <taxon>Bacteria</taxon>
        <taxon>Pseudomonadati</taxon>
        <taxon>Pseudomonadota</taxon>
        <taxon>Alphaproteobacteria</taxon>
        <taxon>Hyphomicrobiales</taxon>
        <taxon>Nitrobacteraceae</taxon>
        <taxon>Bradyrhizobium</taxon>
    </lineage>
</organism>
<keyword evidence="6" id="KW-1185">Reference proteome</keyword>
<dbReference type="RefSeq" id="WP_171582878.1">
    <property type="nucleotide sequence ID" value="NZ_JAAVLX010000011.1"/>
</dbReference>
<accession>A0A7Y4GXU9</accession>
<comment type="caution">
    <text evidence="5">The sequence shown here is derived from an EMBL/GenBank/DDBJ whole genome shotgun (WGS) entry which is preliminary data.</text>
</comment>
<dbReference type="EMBL" id="JAAVLX010000011">
    <property type="protein sequence ID" value="NOJ43672.1"/>
    <property type="molecule type" value="Genomic_DNA"/>
</dbReference>
<evidence type="ECO:0000256" key="2">
    <source>
        <dbReference type="ARBA" id="ARBA00014031"/>
    </source>
</evidence>
<dbReference type="AlphaFoldDB" id="A0A7Y4GXU9"/>
<proteinExistence type="predicted"/>
<sequence>MSRLFISVAGLVAGIVVSASASATEQVYRPVSPTFGGNPLNGNFLLSTAQAQGNGTKSGQQSPDLSGLTNALSGIGNGGGQPVIIIGGNGQTTIPTSP</sequence>
<gene>
    <name evidence="5" type="ORF">HCN58_29615</name>
</gene>
<evidence type="ECO:0000256" key="4">
    <source>
        <dbReference type="SAM" id="SignalP"/>
    </source>
</evidence>
<protein>
    <recommendedName>
        <fullName evidence="2">Curli production assembly/transport component CsgF</fullName>
    </recommendedName>
</protein>
<evidence type="ECO:0000256" key="3">
    <source>
        <dbReference type="ARBA" id="ARBA00022729"/>
    </source>
</evidence>
<name>A0A7Y4GXU9_9BRAD</name>
<evidence type="ECO:0000313" key="5">
    <source>
        <dbReference type="EMBL" id="NOJ43672.1"/>
    </source>
</evidence>
<dbReference type="Proteomes" id="UP000544122">
    <property type="component" value="Unassembled WGS sequence"/>
</dbReference>
<evidence type="ECO:0000256" key="1">
    <source>
        <dbReference type="ARBA" id="ARBA00003989"/>
    </source>
</evidence>
<reference evidence="5 6" key="1">
    <citation type="submission" date="2020-03" db="EMBL/GenBank/DDBJ databases">
        <title>Bradyrhizobium diversity isolated from nodules of Indigofera sp.</title>
        <authorList>
            <person name="Klepa M."/>
            <person name="Helene L."/>
            <person name="Hungria M."/>
        </authorList>
    </citation>
    <scope>NUCLEOTIDE SEQUENCE [LARGE SCALE GENOMIC DNA]</scope>
    <source>
        <strain evidence="5 6">WSM 1791</strain>
    </source>
</reference>
<keyword evidence="3 4" id="KW-0732">Signal</keyword>
<dbReference type="Pfam" id="PF10614">
    <property type="entry name" value="CsgF"/>
    <property type="match status" value="1"/>
</dbReference>
<feature type="chain" id="PRO_5030698168" description="Curli production assembly/transport component CsgF" evidence="4">
    <location>
        <begin position="24"/>
        <end position="98"/>
    </location>
</feature>
<feature type="signal peptide" evidence="4">
    <location>
        <begin position="1"/>
        <end position="23"/>
    </location>
</feature>
<dbReference type="InterPro" id="IPR018893">
    <property type="entry name" value="T8SS_CsgF"/>
</dbReference>
<evidence type="ECO:0000313" key="6">
    <source>
        <dbReference type="Proteomes" id="UP000544122"/>
    </source>
</evidence>
<comment type="function">
    <text evidence="1">May be involved in the biogenesis of curli organelles.</text>
</comment>